<evidence type="ECO:0000256" key="7">
    <source>
        <dbReference type="SAM" id="Phobius"/>
    </source>
</evidence>
<dbReference type="InterPro" id="IPR005614">
    <property type="entry name" value="NrfD-like"/>
</dbReference>
<keyword evidence="4 7" id="KW-0812">Transmembrane</keyword>
<dbReference type="STRING" id="138119.DSY3717"/>
<keyword evidence="5 7" id="KW-1133">Transmembrane helix</keyword>
<evidence type="ECO:0000256" key="4">
    <source>
        <dbReference type="ARBA" id="ARBA00022692"/>
    </source>
</evidence>
<dbReference type="EMBL" id="AP008230">
    <property type="protein sequence ID" value="BAE85506.1"/>
    <property type="molecule type" value="Genomic_DNA"/>
</dbReference>
<feature type="transmembrane region" description="Helical" evidence="7">
    <location>
        <begin position="17"/>
        <end position="36"/>
    </location>
</feature>
<comment type="similarity">
    <text evidence="2">Belongs to the NrfD family.</text>
</comment>
<evidence type="ECO:0000313" key="8">
    <source>
        <dbReference type="EMBL" id="BAE85506.1"/>
    </source>
</evidence>
<accession>Q24R36</accession>
<evidence type="ECO:0000256" key="3">
    <source>
        <dbReference type="ARBA" id="ARBA00022475"/>
    </source>
</evidence>
<feature type="transmembrane region" description="Helical" evidence="7">
    <location>
        <begin position="158"/>
        <end position="183"/>
    </location>
</feature>
<keyword evidence="3" id="KW-1003">Cell membrane</keyword>
<name>Q24R36_DESHY</name>
<reference evidence="8 9" key="1">
    <citation type="journal article" date="2006" name="J. Bacteriol.">
        <title>Complete genome sequence of the dehalorespiring bacterium Desulfitobacterium hafniense Y51 and comparison with Dehalococcoides ethenogenes 195.</title>
        <authorList>
            <person name="Nonaka H."/>
            <person name="Keresztes G."/>
            <person name="Shinoda Y."/>
            <person name="Ikenaga Y."/>
            <person name="Abe M."/>
            <person name="Naito K."/>
            <person name="Inatomi K."/>
            <person name="Furukawa K."/>
            <person name="Inui M."/>
            <person name="Yukawa H."/>
        </authorList>
    </citation>
    <scope>NUCLEOTIDE SEQUENCE [LARGE SCALE GENOMIC DNA]</scope>
    <source>
        <strain evidence="8 9">Y51</strain>
    </source>
</reference>
<keyword evidence="6 7" id="KW-0472">Membrane</keyword>
<evidence type="ECO:0000256" key="2">
    <source>
        <dbReference type="ARBA" id="ARBA00008929"/>
    </source>
</evidence>
<evidence type="ECO:0000313" key="9">
    <source>
        <dbReference type="Proteomes" id="UP000001946"/>
    </source>
</evidence>
<feature type="transmembrane region" description="Helical" evidence="7">
    <location>
        <begin position="129"/>
        <end position="152"/>
    </location>
</feature>
<dbReference type="eggNOG" id="COG3301">
    <property type="taxonomic scope" value="Bacteria"/>
</dbReference>
<dbReference type="AlphaFoldDB" id="Q24R36"/>
<feature type="transmembrane region" description="Helical" evidence="7">
    <location>
        <begin position="244"/>
        <end position="264"/>
    </location>
</feature>
<evidence type="ECO:0000256" key="5">
    <source>
        <dbReference type="ARBA" id="ARBA00022989"/>
    </source>
</evidence>
<protein>
    <submittedName>
        <fullName evidence="8">Putative oxidoreductase membrane subunit</fullName>
    </submittedName>
</protein>
<dbReference type="HOGENOM" id="CLU_045348_1_0_9"/>
<dbReference type="Proteomes" id="UP000001946">
    <property type="component" value="Chromosome"/>
</dbReference>
<gene>
    <name evidence="8" type="ordered locus">DSY3717</name>
</gene>
<keyword evidence="9" id="KW-1185">Reference proteome</keyword>
<comment type="subcellular location">
    <subcellularLocation>
        <location evidence="1">Cell membrane</location>
        <topology evidence="1">Multi-pass membrane protein</topology>
    </subcellularLocation>
</comment>
<dbReference type="Gene3D" id="1.20.1630.10">
    <property type="entry name" value="Formate dehydrogenase/DMSO reductase domain"/>
    <property type="match status" value="1"/>
</dbReference>
<feature type="transmembrane region" description="Helical" evidence="7">
    <location>
        <begin position="204"/>
        <end position="224"/>
    </location>
</feature>
<dbReference type="GO" id="GO:0005886">
    <property type="term" value="C:plasma membrane"/>
    <property type="evidence" value="ECO:0007669"/>
    <property type="project" value="UniProtKB-SubCell"/>
</dbReference>
<evidence type="ECO:0000256" key="6">
    <source>
        <dbReference type="ARBA" id="ARBA00023136"/>
    </source>
</evidence>
<proteinExistence type="inferred from homology"/>
<dbReference type="KEGG" id="dsy:DSY3717"/>
<dbReference type="PANTHER" id="PTHR34856">
    <property type="entry name" value="PROTEIN NRFD"/>
    <property type="match status" value="1"/>
</dbReference>
<dbReference type="PANTHER" id="PTHR34856:SF2">
    <property type="entry name" value="PROTEIN NRFD"/>
    <property type="match status" value="1"/>
</dbReference>
<dbReference type="InterPro" id="IPR052049">
    <property type="entry name" value="Electron_transfer_protein"/>
</dbReference>
<dbReference type="Pfam" id="PF03916">
    <property type="entry name" value="NrfD"/>
    <property type="match status" value="1"/>
</dbReference>
<feature type="transmembrane region" description="Helical" evidence="7">
    <location>
        <begin position="57"/>
        <end position="78"/>
    </location>
</feature>
<organism evidence="8 9">
    <name type="scientific">Desulfitobacterium hafniense (strain Y51)</name>
    <dbReference type="NCBI Taxonomy" id="138119"/>
    <lineage>
        <taxon>Bacteria</taxon>
        <taxon>Bacillati</taxon>
        <taxon>Bacillota</taxon>
        <taxon>Clostridia</taxon>
        <taxon>Eubacteriales</taxon>
        <taxon>Desulfitobacteriaceae</taxon>
        <taxon>Desulfitobacterium</taxon>
    </lineage>
</organism>
<feature type="transmembrane region" description="Helical" evidence="7">
    <location>
        <begin position="98"/>
        <end position="117"/>
    </location>
</feature>
<sequence>MPDLSGGMEDKDHMYHWGWKIIIYLFLGGLGAGAYLTSFAAQKGWLGENSKLGRAGYFLSGPCIVIGSLLLFLDLGIAFSDPLGVLRMFANITSVMTWGIYILSLFILVGFLSAYYTGKNREVPAMLSLLGAILALGTGAYTGVLLAVVTSVPFWNTLLLPFLFVVSALSTGLAATALCAHFLEKKGEQGGDRSSEAKTNKVHLVLLGLESILIMMLLALALTGAKGAGAAASAHMLTSGSLALPFWLLVVAIGLVFPLVYYIVSAKERQRKLASFFNGLSTDFAVLIGGLTLRATIVLCAVRVF</sequence>
<evidence type="ECO:0000256" key="1">
    <source>
        <dbReference type="ARBA" id="ARBA00004651"/>
    </source>
</evidence>
<feature type="transmembrane region" description="Helical" evidence="7">
    <location>
        <begin position="284"/>
        <end position="304"/>
    </location>
</feature>